<sequence length="149" mass="15242">MTEQATPRRVTPPQGDYVAAVVHGGLAFSAGMTPRVGGRLRVRGCVGRDVDARTARRAAALAASNALLAVAEAAGGLDRIARCLRMTVYLCCSGDFTGHSAVADGASETLRAWLGERGSVARTAVGVAALPSGAPVEVDLTVALVRDGR</sequence>
<evidence type="ECO:0000313" key="1">
    <source>
        <dbReference type="EMBL" id="PXY22807.1"/>
    </source>
</evidence>
<dbReference type="AlphaFoldDB" id="A0A2V4AQD7"/>
<dbReference type="PANTHER" id="PTHR43760:SF1">
    <property type="entry name" value="ENDORIBONUCLEASE L-PSP_CHORISMATE MUTASE-LIKE DOMAIN-CONTAINING PROTEIN"/>
    <property type="match status" value="1"/>
</dbReference>
<dbReference type="OrthoDB" id="9806229at2"/>
<proteinExistence type="predicted"/>
<dbReference type="PANTHER" id="PTHR43760">
    <property type="entry name" value="ENDORIBONUCLEASE-RELATED"/>
    <property type="match status" value="1"/>
</dbReference>
<evidence type="ECO:0000313" key="2">
    <source>
        <dbReference type="Proteomes" id="UP000249915"/>
    </source>
</evidence>
<reference evidence="1 2" key="1">
    <citation type="submission" date="2016-07" db="EMBL/GenBank/DDBJ databases">
        <title>Draft genome sequence of Prauserella muralis DSM 45305, isolated from a mould-covered wall in an indoor environment.</title>
        <authorList>
            <person name="Ruckert C."/>
            <person name="Albersmeier A."/>
            <person name="Jiang C.-L."/>
            <person name="Jiang Y."/>
            <person name="Kalinowski J."/>
            <person name="Schneider O."/>
            <person name="Winkler A."/>
            <person name="Zotchev S.B."/>
        </authorList>
    </citation>
    <scope>NUCLEOTIDE SEQUENCE [LARGE SCALE GENOMIC DNA]</scope>
    <source>
        <strain evidence="1 2">DSM 45305</strain>
    </source>
</reference>
<protein>
    <submittedName>
        <fullName evidence="1">Uncharacterized protein</fullName>
    </submittedName>
</protein>
<comment type="caution">
    <text evidence="1">The sequence shown here is derived from an EMBL/GenBank/DDBJ whole genome shotgun (WGS) entry which is preliminary data.</text>
</comment>
<dbReference type="EMBL" id="MASW01000005">
    <property type="protein sequence ID" value="PXY22807.1"/>
    <property type="molecule type" value="Genomic_DNA"/>
</dbReference>
<dbReference type="InterPro" id="IPR013813">
    <property type="entry name" value="Endoribo_LPSP/chorism_mut-like"/>
</dbReference>
<dbReference type="SUPFAM" id="SSF55298">
    <property type="entry name" value="YjgF-like"/>
    <property type="match status" value="1"/>
</dbReference>
<organism evidence="1 2">
    <name type="scientific">Prauserella muralis</name>
    <dbReference type="NCBI Taxonomy" id="588067"/>
    <lineage>
        <taxon>Bacteria</taxon>
        <taxon>Bacillati</taxon>
        <taxon>Actinomycetota</taxon>
        <taxon>Actinomycetes</taxon>
        <taxon>Pseudonocardiales</taxon>
        <taxon>Pseudonocardiaceae</taxon>
        <taxon>Prauserella</taxon>
    </lineage>
</organism>
<name>A0A2V4AQD7_9PSEU</name>
<dbReference type="InterPro" id="IPR035959">
    <property type="entry name" value="RutC-like_sf"/>
</dbReference>
<dbReference type="CDD" id="cd02199">
    <property type="entry name" value="YjgF_YER057c_UK114_like_1"/>
    <property type="match status" value="1"/>
</dbReference>
<keyword evidence="2" id="KW-1185">Reference proteome</keyword>
<dbReference type="RefSeq" id="WP_112283416.1">
    <property type="nucleotide sequence ID" value="NZ_MASW01000005.1"/>
</dbReference>
<accession>A0A2V4AQD7</accession>
<gene>
    <name evidence="1" type="ORF">BAY60_23775</name>
</gene>
<dbReference type="Pfam" id="PF01042">
    <property type="entry name" value="Ribonuc_L-PSP"/>
    <property type="match status" value="1"/>
</dbReference>
<dbReference type="Proteomes" id="UP000249915">
    <property type="component" value="Unassembled WGS sequence"/>
</dbReference>
<dbReference type="Gene3D" id="3.30.1330.40">
    <property type="entry name" value="RutC-like"/>
    <property type="match status" value="1"/>
</dbReference>
<dbReference type="InterPro" id="IPR006175">
    <property type="entry name" value="YjgF/YER057c/UK114"/>
</dbReference>